<keyword evidence="3" id="KW-1185">Reference proteome</keyword>
<dbReference type="RefSeq" id="WP_208339947.1">
    <property type="nucleotide sequence ID" value="NZ_CAWQFN010000581.1"/>
</dbReference>
<accession>A0AAP5IFE5</accession>
<feature type="chain" id="PRO_5042935904" evidence="1">
    <location>
        <begin position="25"/>
        <end position="392"/>
    </location>
</feature>
<dbReference type="AlphaFoldDB" id="A0AAP5IFE5"/>
<dbReference type="EMBL" id="JAALHA020000015">
    <property type="protein sequence ID" value="MDR9897990.1"/>
    <property type="molecule type" value="Genomic_DNA"/>
</dbReference>
<evidence type="ECO:0000313" key="3">
    <source>
        <dbReference type="Proteomes" id="UP000667802"/>
    </source>
</evidence>
<comment type="caution">
    <text evidence="2">The sequence shown here is derived from an EMBL/GenBank/DDBJ whole genome shotgun (WGS) entry which is preliminary data.</text>
</comment>
<sequence length="392" mass="42117">MTYIRIWNIPVCLAVFASSNFAYRADATLNKTATVAASSLKSHLPNHLAQGATPPKSDYQELNTFNEELTNRTKISRKAADLSDNWQQTGKTKSISQSIAFPELMRDIQPFSVKNFDLEDVPHSTENGYLLTKNEPPKNTNSQTDELEDLRQRFLFPPIPSSNANKNTGGIISTPGSSVASPIAFGAEYGDVFVGASYQTRTRYTHQNDGGVVFGFGLGDSKLVGLEVAISSFSTFREGFFTNGGISLKLHHLFPNALAIAFGIEDAAEFGVPDAGTSIYGVASKVFLLKNDATKLFSSITVSLGLGGGRFRSEYDVQKGIDSVNVFGSVALRIAEPISLIADWTGQDLTIGTSIAPFRRIPIVITPAVADVTGNAGDGARFVLGAGFGYSF</sequence>
<organism evidence="2 3">
    <name type="scientific">Aetokthonos hydrillicola Thurmond2011</name>
    <dbReference type="NCBI Taxonomy" id="2712845"/>
    <lineage>
        <taxon>Bacteria</taxon>
        <taxon>Bacillati</taxon>
        <taxon>Cyanobacteriota</taxon>
        <taxon>Cyanophyceae</taxon>
        <taxon>Nostocales</taxon>
        <taxon>Hapalosiphonaceae</taxon>
        <taxon>Aetokthonos</taxon>
    </lineage>
</organism>
<evidence type="ECO:0000313" key="2">
    <source>
        <dbReference type="EMBL" id="MDR9897990.1"/>
    </source>
</evidence>
<reference evidence="3" key="1">
    <citation type="journal article" date="2021" name="Science">
        <title>Hunting the eagle killer: A cyanobacterial neurotoxin causes vacuolar myelinopathy.</title>
        <authorList>
            <person name="Breinlinger S."/>
            <person name="Phillips T.J."/>
            <person name="Haram B.N."/>
            <person name="Mares J."/>
            <person name="Martinez Yerena J.A."/>
            <person name="Hrouzek P."/>
            <person name="Sobotka R."/>
            <person name="Henderson W.M."/>
            <person name="Schmieder P."/>
            <person name="Williams S.M."/>
            <person name="Lauderdale J.D."/>
            <person name="Wilde H.D."/>
            <person name="Gerrin W."/>
            <person name="Kust A."/>
            <person name="Washington J.W."/>
            <person name="Wagner C."/>
            <person name="Geier B."/>
            <person name="Liebeke M."/>
            <person name="Enke H."/>
            <person name="Niedermeyer T.H.J."/>
            <person name="Wilde S.B."/>
        </authorList>
    </citation>
    <scope>NUCLEOTIDE SEQUENCE [LARGE SCALE GENOMIC DNA]</scope>
    <source>
        <strain evidence="3">Thurmond2011</strain>
    </source>
</reference>
<protein>
    <submittedName>
        <fullName evidence="2">Uncharacterized protein</fullName>
    </submittedName>
</protein>
<gene>
    <name evidence="2" type="ORF">G7B40_026010</name>
</gene>
<dbReference type="Proteomes" id="UP000667802">
    <property type="component" value="Unassembled WGS sequence"/>
</dbReference>
<proteinExistence type="predicted"/>
<name>A0AAP5IFE5_9CYAN</name>
<evidence type="ECO:0000256" key="1">
    <source>
        <dbReference type="SAM" id="SignalP"/>
    </source>
</evidence>
<keyword evidence="1" id="KW-0732">Signal</keyword>
<feature type="signal peptide" evidence="1">
    <location>
        <begin position="1"/>
        <end position="24"/>
    </location>
</feature>